<gene>
    <name evidence="2" type="primary">LOC114340951</name>
</gene>
<name>A0A6P7GQM0_DIAVI</name>
<evidence type="ECO:0000256" key="1">
    <source>
        <dbReference type="SAM" id="Coils"/>
    </source>
</evidence>
<feature type="coiled-coil region" evidence="1">
    <location>
        <begin position="93"/>
        <end position="120"/>
    </location>
</feature>
<evidence type="ECO:0000313" key="2">
    <source>
        <dbReference type="RefSeq" id="XP_028147528.1"/>
    </source>
</evidence>
<sequence length="311" mass="35780">MSSTQVRKNRKNNQFCNILRFLFCCTSVRRPDHVNFKQHPLEVNNSSQVELERRITHQCQIHNAVFRCSAMLELIDPKEIKSVYFDHDMQTTIDKLDSLIKTLSEVLELYKQEADVFKQKADHISISEKSSSKEAEIEYPSDKGDCHKVLNNSSKNYLPIVSRRSTCGPKTRSINPTTRIIYSKQVCKKVNINISSMQVGHIQLASHFGLFSNKILDNLTIINTDVENLKRLLSSLKGILVFKENVLISFGCGGLKNCYITNELSFGNPETFADAKVSASHFCRFHKLSQTYNEKHKKPRSLKIYNKRFKK</sequence>
<dbReference type="AlphaFoldDB" id="A0A6P7GQM0"/>
<protein>
    <submittedName>
        <fullName evidence="2">Uncharacterized protein LOC114340951 isoform X1</fullName>
    </submittedName>
</protein>
<reference evidence="2" key="1">
    <citation type="submission" date="2025-08" db="UniProtKB">
        <authorList>
            <consortium name="RefSeq"/>
        </authorList>
    </citation>
    <scope>IDENTIFICATION</scope>
    <source>
        <tissue evidence="2">Whole insect</tissue>
    </source>
</reference>
<keyword evidence="1" id="KW-0175">Coiled coil</keyword>
<dbReference type="RefSeq" id="XP_028147528.1">
    <property type="nucleotide sequence ID" value="XM_028291727.1"/>
</dbReference>
<dbReference type="InParanoid" id="A0A6P7GQM0"/>
<proteinExistence type="predicted"/>
<organism evidence="2">
    <name type="scientific">Diabrotica virgifera virgifera</name>
    <name type="common">western corn rootworm</name>
    <dbReference type="NCBI Taxonomy" id="50390"/>
    <lineage>
        <taxon>Eukaryota</taxon>
        <taxon>Metazoa</taxon>
        <taxon>Ecdysozoa</taxon>
        <taxon>Arthropoda</taxon>
        <taxon>Hexapoda</taxon>
        <taxon>Insecta</taxon>
        <taxon>Pterygota</taxon>
        <taxon>Neoptera</taxon>
        <taxon>Endopterygota</taxon>
        <taxon>Coleoptera</taxon>
        <taxon>Polyphaga</taxon>
        <taxon>Cucujiformia</taxon>
        <taxon>Chrysomeloidea</taxon>
        <taxon>Chrysomelidae</taxon>
        <taxon>Galerucinae</taxon>
        <taxon>Diabroticina</taxon>
        <taxon>Diabroticites</taxon>
        <taxon>Diabrotica</taxon>
    </lineage>
</organism>
<accession>A0A6P7GQM0</accession>